<dbReference type="InterPro" id="IPR015854">
    <property type="entry name" value="ABC_transpr_LolD-like"/>
</dbReference>
<organism evidence="4 5">
    <name type="scientific">Deinococcus depolymerans</name>
    <dbReference type="NCBI Taxonomy" id="392408"/>
    <lineage>
        <taxon>Bacteria</taxon>
        <taxon>Thermotogati</taxon>
        <taxon>Deinococcota</taxon>
        <taxon>Deinococci</taxon>
        <taxon>Deinococcales</taxon>
        <taxon>Deinococcaceae</taxon>
        <taxon>Deinococcus</taxon>
    </lineage>
</organism>
<keyword evidence="5" id="KW-1185">Reference proteome</keyword>
<protein>
    <submittedName>
        <fullName evidence="4">ABC transporter ATP-binding protein</fullName>
    </submittedName>
</protein>
<dbReference type="SUPFAM" id="SSF52540">
    <property type="entry name" value="P-loop containing nucleoside triphosphate hydrolases"/>
    <property type="match status" value="1"/>
</dbReference>
<evidence type="ECO:0000259" key="3">
    <source>
        <dbReference type="PROSITE" id="PS50893"/>
    </source>
</evidence>
<dbReference type="Proteomes" id="UP001500191">
    <property type="component" value="Unassembled WGS sequence"/>
</dbReference>
<dbReference type="Gene3D" id="3.40.50.300">
    <property type="entry name" value="P-loop containing nucleotide triphosphate hydrolases"/>
    <property type="match status" value="1"/>
</dbReference>
<keyword evidence="2 4" id="KW-0067">ATP-binding</keyword>
<dbReference type="PROSITE" id="PS50893">
    <property type="entry name" value="ABC_TRANSPORTER_2"/>
    <property type="match status" value="1"/>
</dbReference>
<feature type="domain" description="ABC transporter" evidence="3">
    <location>
        <begin position="6"/>
        <end position="214"/>
    </location>
</feature>
<evidence type="ECO:0000313" key="5">
    <source>
        <dbReference type="Proteomes" id="UP001500191"/>
    </source>
</evidence>
<evidence type="ECO:0000256" key="1">
    <source>
        <dbReference type="ARBA" id="ARBA00022741"/>
    </source>
</evidence>
<gene>
    <name evidence="4" type="ORF">GCM10008937_06270</name>
</gene>
<dbReference type="InterPro" id="IPR027417">
    <property type="entry name" value="P-loop_NTPase"/>
</dbReference>
<keyword evidence="1" id="KW-0547">Nucleotide-binding</keyword>
<name>A0ABN1BN42_9DEIO</name>
<dbReference type="InterPro" id="IPR003439">
    <property type="entry name" value="ABC_transporter-like_ATP-bd"/>
</dbReference>
<dbReference type="RefSeq" id="WP_343755966.1">
    <property type="nucleotide sequence ID" value="NZ_BAAADB010000004.1"/>
</dbReference>
<sequence>MTPAPLTGEGLRVQHAREVTLAYPAFAWPAGAQLAVTGPSGTGKTSLLNVLAGLLHPQSGRVTYGDLILTDLGEAQRDAFRRRNVGYVFQDFHLMPGLTVLENVELALRVAGTARAAERARDALTRLDLGARLRHRPAQLSTGERQRVAIARAVAHRPGLLLVDEPTAHLDRDRAAAALTLLREAAGDLDATLIVVTHDEAVAASLPLRYHVTPGPA</sequence>
<dbReference type="GO" id="GO:0005524">
    <property type="term" value="F:ATP binding"/>
    <property type="evidence" value="ECO:0007669"/>
    <property type="project" value="UniProtKB-KW"/>
</dbReference>
<comment type="caution">
    <text evidence="4">The sequence shown here is derived from an EMBL/GenBank/DDBJ whole genome shotgun (WGS) entry which is preliminary data.</text>
</comment>
<proteinExistence type="predicted"/>
<evidence type="ECO:0000256" key="2">
    <source>
        <dbReference type="ARBA" id="ARBA00022840"/>
    </source>
</evidence>
<dbReference type="Pfam" id="PF00005">
    <property type="entry name" value="ABC_tran"/>
    <property type="match status" value="1"/>
</dbReference>
<dbReference type="PANTHER" id="PTHR24220">
    <property type="entry name" value="IMPORT ATP-BINDING PROTEIN"/>
    <property type="match status" value="1"/>
</dbReference>
<accession>A0ABN1BN42</accession>
<dbReference type="EMBL" id="BAAADB010000004">
    <property type="protein sequence ID" value="GAA0501531.1"/>
    <property type="molecule type" value="Genomic_DNA"/>
</dbReference>
<evidence type="ECO:0000313" key="4">
    <source>
        <dbReference type="EMBL" id="GAA0501531.1"/>
    </source>
</evidence>
<reference evidence="4 5" key="1">
    <citation type="journal article" date="2019" name="Int. J. Syst. Evol. Microbiol.">
        <title>The Global Catalogue of Microorganisms (GCM) 10K type strain sequencing project: providing services to taxonomists for standard genome sequencing and annotation.</title>
        <authorList>
            <consortium name="The Broad Institute Genomics Platform"/>
            <consortium name="The Broad Institute Genome Sequencing Center for Infectious Disease"/>
            <person name="Wu L."/>
            <person name="Ma J."/>
        </authorList>
    </citation>
    <scope>NUCLEOTIDE SEQUENCE [LARGE SCALE GENOMIC DNA]</scope>
    <source>
        <strain evidence="4 5">JCM 14368</strain>
    </source>
</reference>
<dbReference type="InterPro" id="IPR003593">
    <property type="entry name" value="AAA+_ATPase"/>
</dbReference>
<dbReference type="SMART" id="SM00382">
    <property type="entry name" value="AAA"/>
    <property type="match status" value="1"/>
</dbReference>